<keyword evidence="1" id="KW-0732">Signal</keyword>
<evidence type="ECO:0000313" key="2">
    <source>
        <dbReference type="EMBL" id="AZB27016.1"/>
    </source>
</evidence>
<keyword evidence="3" id="KW-1185">Reference proteome</keyword>
<dbReference type="KEGG" id="cben:EG339_21720"/>
<dbReference type="Proteomes" id="UP000271193">
    <property type="component" value="Chromosome"/>
</dbReference>
<protein>
    <recommendedName>
        <fullName evidence="4">META domain-containing protein</fullName>
    </recommendedName>
</protein>
<dbReference type="PROSITE" id="PS51257">
    <property type="entry name" value="PROKAR_LIPOPROTEIN"/>
    <property type="match status" value="1"/>
</dbReference>
<evidence type="ECO:0008006" key="4">
    <source>
        <dbReference type="Google" id="ProtNLM"/>
    </source>
</evidence>
<dbReference type="EMBL" id="CP033932">
    <property type="protein sequence ID" value="AZB27016.1"/>
    <property type="molecule type" value="Genomic_DNA"/>
</dbReference>
<name>A0A3G6U048_9FLAO</name>
<accession>A0A3G6U048</accession>
<evidence type="ECO:0000313" key="3">
    <source>
        <dbReference type="Proteomes" id="UP000271193"/>
    </source>
</evidence>
<reference evidence="3" key="1">
    <citation type="submission" date="2018-11" db="EMBL/GenBank/DDBJ databases">
        <title>Proposal to divide the Flavobacteriaceae and reorganize its genera based on Amino Acid Identity values calculated from whole genome sequences.</title>
        <authorList>
            <person name="Nicholson A.C."/>
            <person name="Gulvik C.A."/>
            <person name="Whitney A.M."/>
            <person name="Humrighouse B.W."/>
            <person name="Bell M."/>
            <person name="Holmes B."/>
            <person name="Steigerwalt A.G."/>
            <person name="Villarma A."/>
            <person name="Sheth M."/>
            <person name="Batra D."/>
            <person name="Pryor J."/>
            <person name="Bernardet J.-F."/>
            <person name="Hugo C."/>
            <person name="Kampfer P."/>
            <person name="Newman J."/>
            <person name="McQuiston J.R."/>
        </authorList>
    </citation>
    <scope>NUCLEOTIDE SEQUENCE [LARGE SCALE GENOMIC DNA]</scope>
    <source>
        <strain evidence="3">G0229</strain>
    </source>
</reference>
<feature type="signal peptide" evidence="1">
    <location>
        <begin position="1"/>
        <end position="18"/>
    </location>
</feature>
<organism evidence="2 3">
    <name type="scientific">Chryseobacterium bernardetii</name>
    <dbReference type="NCBI Taxonomy" id="1241978"/>
    <lineage>
        <taxon>Bacteria</taxon>
        <taxon>Pseudomonadati</taxon>
        <taxon>Bacteroidota</taxon>
        <taxon>Flavobacteriia</taxon>
        <taxon>Flavobacteriales</taxon>
        <taxon>Weeksellaceae</taxon>
        <taxon>Chryseobacterium group</taxon>
        <taxon>Chryseobacterium</taxon>
    </lineage>
</organism>
<evidence type="ECO:0000256" key="1">
    <source>
        <dbReference type="SAM" id="SignalP"/>
    </source>
</evidence>
<feature type="chain" id="PRO_5018079393" description="META domain-containing protein" evidence="1">
    <location>
        <begin position="19"/>
        <end position="119"/>
    </location>
</feature>
<sequence length="119" mass="13843">MFKILLLLSMMLLFSCHAQTKKYILSENYSSLEEPSEYNLQLKSDSTFVYKIGFNGSLLSKCKGKWTYIKKADSIRLYCETESALESLTNTYMSERINSFKIMKKGKVLRNKKIILKSK</sequence>
<gene>
    <name evidence="2" type="ORF">EG339_21720</name>
</gene>
<dbReference type="AlphaFoldDB" id="A0A3G6U048"/>
<proteinExistence type="predicted"/>